<dbReference type="PATRIC" id="fig|187420.15.peg.718"/>
<reference evidence="1 2" key="1">
    <citation type="journal article" date="1997" name="J. Bacteriol.">
        <title>Complete genome sequence of Methanobacterium thermoautotrophicum deltaH: functional analysis and comparative genomics.</title>
        <authorList>
            <person name="Smith D.R."/>
            <person name="Doucette-Stamm L.A."/>
            <person name="Deloughery C."/>
            <person name="Lee H.-M."/>
            <person name="Dubois J."/>
            <person name="Aldredge T."/>
            <person name="Bashirzadeh R."/>
            <person name="Blakely D."/>
            <person name="Cook R."/>
            <person name="Gilbert K."/>
            <person name="Harrison D."/>
            <person name="Hoang L."/>
            <person name="Keagle P."/>
            <person name="Lumm W."/>
            <person name="Pothier B."/>
            <person name="Qiu D."/>
            <person name="Spadafora R."/>
            <person name="Vicare R."/>
            <person name="Wang Y."/>
            <person name="Wierzbowski J."/>
            <person name="Gibson R."/>
            <person name="Jiwani N."/>
            <person name="Caruso A."/>
            <person name="Bush D."/>
            <person name="Safer H."/>
            <person name="Patwell D."/>
            <person name="Prabhakar S."/>
            <person name="McDougall S."/>
            <person name="Shimer G."/>
            <person name="Goyal A."/>
            <person name="Pietrovski S."/>
            <person name="Church G.M."/>
            <person name="Daniels C.J."/>
            <person name="Mao J.-i."/>
            <person name="Rice P."/>
            <person name="Nolling J."/>
            <person name="Reeve J.N."/>
        </authorList>
    </citation>
    <scope>NUCLEOTIDE SEQUENCE [LARGE SCALE GENOMIC DNA]</scope>
    <source>
        <strain evidence="2">ATCC 29096 / DSM 1053 / JCM 10044 / NBRC 100330 / Delta H</strain>
    </source>
</reference>
<dbReference type="HOGENOM" id="CLU_2353263_0_0_2"/>
<dbReference type="KEGG" id="mth:MTH_732"/>
<accession>O26828</accession>
<proteinExistence type="predicted"/>
<evidence type="ECO:0000313" key="2">
    <source>
        <dbReference type="Proteomes" id="UP000005223"/>
    </source>
</evidence>
<gene>
    <name evidence="1" type="ordered locus">MTH_732</name>
</gene>
<dbReference type="InParanoid" id="O26828"/>
<protein>
    <submittedName>
        <fullName evidence="1">Uncharacterized protein</fullName>
    </submittedName>
</protein>
<keyword evidence="2" id="KW-1185">Reference proteome</keyword>
<dbReference type="Proteomes" id="UP000005223">
    <property type="component" value="Chromosome"/>
</dbReference>
<evidence type="ECO:0000313" key="1">
    <source>
        <dbReference type="EMBL" id="AAB85237.1"/>
    </source>
</evidence>
<dbReference type="AlphaFoldDB" id="O26828"/>
<organism evidence="1 2">
    <name type="scientific">Methanothermobacter thermautotrophicus (strain ATCC 29096 / DSM 1053 / JCM 10044 / NBRC 100330 / Delta H)</name>
    <name type="common">Methanobacterium thermoautotrophicum</name>
    <dbReference type="NCBI Taxonomy" id="187420"/>
    <lineage>
        <taxon>Archaea</taxon>
        <taxon>Methanobacteriati</taxon>
        <taxon>Methanobacteriota</taxon>
        <taxon>Methanomada group</taxon>
        <taxon>Methanobacteria</taxon>
        <taxon>Methanobacteriales</taxon>
        <taxon>Methanobacteriaceae</taxon>
        <taxon>Methanothermobacter</taxon>
    </lineage>
</organism>
<sequence length="96" mass="10197">MNRLGRLLALIFIFNLLIGPVSATMNVIVITDPTGADPNGAAAGSMSFAQNMFQSTFLMSKEKRFAVLSGGEGAFNTEAHGNNGRYKPPGEWCNSG</sequence>
<name>O26828_METTH</name>
<dbReference type="EnsemblBacteria" id="AAB85237">
    <property type="protein sequence ID" value="AAB85237"/>
    <property type="gene ID" value="MTH_732"/>
</dbReference>
<dbReference type="PIR" id="H69197">
    <property type="entry name" value="H69197"/>
</dbReference>
<dbReference type="PaxDb" id="187420-MTH_732"/>
<dbReference type="EMBL" id="AE000666">
    <property type="protein sequence ID" value="AAB85237.1"/>
    <property type="molecule type" value="Genomic_DNA"/>
</dbReference>
<dbReference type="STRING" id="187420.MTH_732"/>